<evidence type="ECO:0000313" key="5">
    <source>
        <dbReference type="Proteomes" id="UP000441925"/>
    </source>
</evidence>
<sequence length="369" mass="42316">MSDIKLSLDGSDKDPRFDQIEKKDEIKIDKAINFSDDELKQIEEFSEKIDLTDSNIILQYGVGAQKKISNFSEKTLDTVRNKDLGEIGNLLDNVVSEIKSMDEDDEGGVFGFFKKQKSKMESLKLRYQSTEKNIDEIAKALDNHQITLLKDISMLDQMYDLNEDYYKELSMYIEAGNRKLQKTYNEQIPELERKAAESNLPMDAQKVNDMKSMANRFEKKLHDLDLTRMVSMQMAPQIRMVQSSNSIMAEKIQTTIVNTIPLWKNQMVLALGMKHTESAIRAQEAVTNLTNDLLKSNADKLKQNTIDTARATERGIIDLDTIKHTNDSLISAIEEVRNIQIEGRANRAQAKDELKRLESELKKNLLKRD</sequence>
<evidence type="ECO:0000256" key="3">
    <source>
        <dbReference type="SAM" id="Coils"/>
    </source>
</evidence>
<name>A0A6N7VX52_9FIRM</name>
<gene>
    <name evidence="4" type="ORF">FYJ26_09450</name>
</gene>
<feature type="coiled-coil region" evidence="3">
    <location>
        <begin position="340"/>
        <end position="367"/>
    </location>
</feature>
<evidence type="ECO:0000313" key="4">
    <source>
        <dbReference type="EMBL" id="MSS78604.1"/>
    </source>
</evidence>
<keyword evidence="3" id="KW-0175">Coiled coil</keyword>
<dbReference type="EMBL" id="VULQ01000015">
    <property type="protein sequence ID" value="MSS78604.1"/>
    <property type="molecule type" value="Genomic_DNA"/>
</dbReference>
<organism evidence="4 5">
    <name type="scientific">Anaerococcus porci</name>
    <dbReference type="NCBI Taxonomy" id="2652269"/>
    <lineage>
        <taxon>Bacteria</taxon>
        <taxon>Bacillati</taxon>
        <taxon>Bacillota</taxon>
        <taxon>Tissierellia</taxon>
        <taxon>Tissierellales</taxon>
        <taxon>Peptoniphilaceae</taxon>
        <taxon>Anaerococcus</taxon>
    </lineage>
</organism>
<dbReference type="Pfam" id="PF05816">
    <property type="entry name" value="TelA"/>
    <property type="match status" value="1"/>
</dbReference>
<dbReference type="PANTHER" id="PTHR38432">
    <property type="entry name" value="TELA-LIKE PROTEIN SAOUHSC_01408"/>
    <property type="match status" value="1"/>
</dbReference>
<protein>
    <submittedName>
        <fullName evidence="4">Toxic anion resistance protein</fullName>
    </submittedName>
</protein>
<reference evidence="4 5" key="1">
    <citation type="submission" date="2019-08" db="EMBL/GenBank/DDBJ databases">
        <title>In-depth cultivation of the pig gut microbiome towards novel bacterial diversity and tailored functional studies.</title>
        <authorList>
            <person name="Wylensek D."/>
            <person name="Hitch T.C.A."/>
            <person name="Clavel T."/>
        </authorList>
    </citation>
    <scope>NUCLEOTIDE SEQUENCE [LARGE SCALE GENOMIC DNA]</scope>
    <source>
        <strain evidence="4 5">WCA-380-WT-2B</strain>
    </source>
</reference>
<keyword evidence="5" id="KW-1185">Reference proteome</keyword>
<comment type="similarity">
    <text evidence="1 2">Belongs to the TelA family.</text>
</comment>
<accession>A0A6N7VX52</accession>
<comment type="caution">
    <text evidence="4">The sequence shown here is derived from an EMBL/GenBank/DDBJ whole genome shotgun (WGS) entry which is preliminary data.</text>
</comment>
<dbReference type="InterPro" id="IPR008863">
    <property type="entry name" value="Toxic_anion-R_TelA"/>
</dbReference>
<dbReference type="Proteomes" id="UP000441925">
    <property type="component" value="Unassembled WGS sequence"/>
</dbReference>
<dbReference type="AlphaFoldDB" id="A0A6N7VX52"/>
<evidence type="ECO:0000256" key="2">
    <source>
        <dbReference type="PIRNR" id="PIRNR026508"/>
    </source>
</evidence>
<evidence type="ECO:0000256" key="1">
    <source>
        <dbReference type="ARBA" id="ARBA00005541"/>
    </source>
</evidence>
<proteinExistence type="inferred from homology"/>
<dbReference type="PIRSF" id="PIRSF026508">
    <property type="entry name" value="TelA"/>
    <property type="match status" value="1"/>
</dbReference>
<dbReference type="RefSeq" id="WP_154541847.1">
    <property type="nucleotide sequence ID" value="NZ_JAXDSU010000006.1"/>
</dbReference>
<dbReference type="PANTHER" id="PTHR38432:SF1">
    <property type="entry name" value="TELA-LIKE PROTEIN SAOUHSC_01408"/>
    <property type="match status" value="1"/>
</dbReference>
<feature type="coiled-coil region" evidence="3">
    <location>
        <begin position="113"/>
        <end position="147"/>
    </location>
</feature>